<feature type="domain" description="Flagellar basal body rod protein N-terminal" evidence="2">
    <location>
        <begin position="12"/>
        <end position="39"/>
    </location>
</feature>
<dbReference type="EMBL" id="JAAEDH010000018">
    <property type="protein sequence ID" value="MBR0656392.1"/>
    <property type="molecule type" value="Genomic_DNA"/>
</dbReference>
<name>A0AAF1JXS1_9PROT</name>
<evidence type="ECO:0000313" key="3">
    <source>
        <dbReference type="EMBL" id="MBR0656392.1"/>
    </source>
</evidence>
<accession>A0AAF1JXS1</accession>
<protein>
    <submittedName>
        <fullName evidence="3">Flagellar biosynthesis protein FlgB</fullName>
    </submittedName>
</protein>
<reference evidence="3" key="2">
    <citation type="journal article" date="2021" name="Syst. Appl. Microbiol.">
        <title>Roseomonas hellenica sp. nov., isolated from roots of wild-growing Alkanna tinctoria.</title>
        <authorList>
            <person name="Rat A."/>
            <person name="Naranjo H.D."/>
            <person name="Lebbe L."/>
            <person name="Cnockaert M."/>
            <person name="Krigas N."/>
            <person name="Grigoriadou K."/>
            <person name="Maloupa E."/>
            <person name="Willems A."/>
        </authorList>
    </citation>
    <scope>NUCLEOTIDE SEQUENCE</scope>
    <source>
        <strain evidence="3">LMG 28251</strain>
    </source>
</reference>
<dbReference type="AlphaFoldDB" id="A0AAF1JXS1"/>
<keyword evidence="3" id="KW-0969">Cilium</keyword>
<dbReference type="Pfam" id="PF00460">
    <property type="entry name" value="Flg_bb_rod"/>
    <property type="match status" value="1"/>
</dbReference>
<comment type="subcellular location">
    <subcellularLocation>
        <location evidence="1">Bacterial flagellum basal body</location>
    </subcellularLocation>
</comment>
<keyword evidence="4" id="KW-1185">Reference proteome</keyword>
<dbReference type="RefSeq" id="WP_211875241.1">
    <property type="nucleotide sequence ID" value="NZ_JAAEDH010000018.1"/>
</dbReference>
<reference evidence="3" key="1">
    <citation type="submission" date="2020-01" db="EMBL/GenBank/DDBJ databases">
        <authorList>
            <person name="Rat A."/>
        </authorList>
    </citation>
    <scope>NUCLEOTIDE SEQUENCE</scope>
    <source>
        <strain evidence="3">LMG 28251</strain>
    </source>
</reference>
<comment type="caution">
    <text evidence="3">The sequence shown here is derived from an EMBL/GenBank/DDBJ whole genome shotgun (WGS) entry which is preliminary data.</text>
</comment>
<dbReference type="Proteomes" id="UP001196068">
    <property type="component" value="Unassembled WGS sequence"/>
</dbReference>
<gene>
    <name evidence="3" type="ORF">GXW79_15015</name>
</gene>
<evidence type="ECO:0000256" key="1">
    <source>
        <dbReference type="ARBA" id="ARBA00004117"/>
    </source>
</evidence>
<evidence type="ECO:0000313" key="4">
    <source>
        <dbReference type="Proteomes" id="UP001196068"/>
    </source>
</evidence>
<evidence type="ECO:0000259" key="2">
    <source>
        <dbReference type="Pfam" id="PF00460"/>
    </source>
</evidence>
<keyword evidence="3" id="KW-0966">Cell projection</keyword>
<sequence length="127" mass="13771">MDPTQTGPIALAERRLHWLDARQRVLAQNMANLDTPGYRPSDLRPFAETLARTGSGLARTNAAHAGGGRASDVRADRQLVERTPDGNGVSLEDQALKVADTDTAHALALSLHRRFLTMFRTALGRTG</sequence>
<proteinExistence type="predicted"/>
<keyword evidence="3" id="KW-0282">Flagellum</keyword>
<dbReference type="InterPro" id="IPR001444">
    <property type="entry name" value="Flag_bb_rod_N"/>
</dbReference>
<organism evidence="3 4">
    <name type="scientific">Plastoroseomonas arctica</name>
    <dbReference type="NCBI Taxonomy" id="1509237"/>
    <lineage>
        <taxon>Bacteria</taxon>
        <taxon>Pseudomonadati</taxon>
        <taxon>Pseudomonadota</taxon>
        <taxon>Alphaproteobacteria</taxon>
        <taxon>Acetobacterales</taxon>
        <taxon>Acetobacteraceae</taxon>
        <taxon>Plastoroseomonas</taxon>
    </lineage>
</organism>
<dbReference type="GO" id="GO:0009425">
    <property type="term" value="C:bacterial-type flagellum basal body"/>
    <property type="evidence" value="ECO:0007669"/>
    <property type="project" value="UniProtKB-SubCell"/>
</dbReference>